<dbReference type="EMBL" id="CM007383">
    <property type="protein sequence ID" value="ONK76130.1"/>
    <property type="molecule type" value="Genomic_DNA"/>
</dbReference>
<feature type="region of interest" description="Disordered" evidence="1">
    <location>
        <begin position="55"/>
        <end position="86"/>
    </location>
</feature>
<accession>A0A5P1FHR8</accession>
<feature type="compositionally biased region" description="Basic and acidic residues" evidence="1">
    <location>
        <begin position="20"/>
        <end position="33"/>
    </location>
</feature>
<reference evidence="3" key="1">
    <citation type="journal article" date="2017" name="Nat. Commun.">
        <title>The asparagus genome sheds light on the origin and evolution of a young Y chromosome.</title>
        <authorList>
            <person name="Harkess A."/>
            <person name="Zhou J."/>
            <person name="Xu C."/>
            <person name="Bowers J.E."/>
            <person name="Van der Hulst R."/>
            <person name="Ayyampalayam S."/>
            <person name="Mercati F."/>
            <person name="Riccardi P."/>
            <person name="McKain M.R."/>
            <person name="Kakrana A."/>
            <person name="Tang H."/>
            <person name="Ray J."/>
            <person name="Groenendijk J."/>
            <person name="Arikit S."/>
            <person name="Mathioni S.M."/>
            <person name="Nakano M."/>
            <person name="Shan H."/>
            <person name="Telgmann-Rauber A."/>
            <person name="Kanno A."/>
            <person name="Yue Z."/>
            <person name="Chen H."/>
            <person name="Li W."/>
            <person name="Chen Y."/>
            <person name="Xu X."/>
            <person name="Zhang Y."/>
            <person name="Luo S."/>
            <person name="Chen H."/>
            <person name="Gao J."/>
            <person name="Mao Z."/>
            <person name="Pires J.C."/>
            <person name="Luo M."/>
            <person name="Kudrna D."/>
            <person name="Wing R.A."/>
            <person name="Meyers B.C."/>
            <person name="Yi K."/>
            <person name="Kong H."/>
            <person name="Lavrijsen P."/>
            <person name="Sunseri F."/>
            <person name="Falavigna A."/>
            <person name="Ye Y."/>
            <person name="Leebens-Mack J.H."/>
            <person name="Chen G."/>
        </authorList>
    </citation>
    <scope>NUCLEOTIDE SEQUENCE [LARGE SCALE GENOMIC DNA]</scope>
    <source>
        <strain evidence="3">cv. DH0086</strain>
    </source>
</reference>
<organism evidence="2 3">
    <name type="scientific">Asparagus officinalis</name>
    <name type="common">Garden asparagus</name>
    <dbReference type="NCBI Taxonomy" id="4686"/>
    <lineage>
        <taxon>Eukaryota</taxon>
        <taxon>Viridiplantae</taxon>
        <taxon>Streptophyta</taxon>
        <taxon>Embryophyta</taxon>
        <taxon>Tracheophyta</taxon>
        <taxon>Spermatophyta</taxon>
        <taxon>Magnoliopsida</taxon>
        <taxon>Liliopsida</taxon>
        <taxon>Asparagales</taxon>
        <taxon>Asparagaceae</taxon>
        <taxon>Asparagoideae</taxon>
        <taxon>Asparagus</taxon>
    </lineage>
</organism>
<evidence type="ECO:0000256" key="1">
    <source>
        <dbReference type="SAM" id="MobiDB-lite"/>
    </source>
</evidence>
<dbReference type="AlphaFoldDB" id="A0A5P1FHR8"/>
<sequence length="132" mass="14642">MAREQREEDELVSVGNGVARLERRSRGNREKPAVRGRGLQDEDCVDGARLTEEAEEVRKGGGTACEESGAGRQRRGRSLQRVSAVDKGREGGGVLRRRLASWALSRGGQRSWGLVRLWRRDELCGRWSSPAA</sequence>
<dbReference type="Proteomes" id="UP000243459">
    <property type="component" value="Chromosome 3"/>
</dbReference>
<protein>
    <submittedName>
        <fullName evidence="2">Uncharacterized protein</fullName>
    </submittedName>
</protein>
<evidence type="ECO:0000313" key="3">
    <source>
        <dbReference type="Proteomes" id="UP000243459"/>
    </source>
</evidence>
<proteinExistence type="predicted"/>
<evidence type="ECO:0000313" key="2">
    <source>
        <dbReference type="EMBL" id="ONK76130.1"/>
    </source>
</evidence>
<name>A0A5P1FHR8_ASPOF</name>
<dbReference type="Gramene" id="ONK76130">
    <property type="protein sequence ID" value="ONK76130"/>
    <property type="gene ID" value="A4U43_C03F24250"/>
</dbReference>
<keyword evidence="3" id="KW-1185">Reference proteome</keyword>
<gene>
    <name evidence="2" type="ORF">A4U43_C03F24250</name>
</gene>
<feature type="region of interest" description="Disordered" evidence="1">
    <location>
        <begin position="1"/>
        <end position="40"/>
    </location>
</feature>